<organism evidence="1">
    <name type="scientific">Rhizophora mucronata</name>
    <name type="common">Asiatic mangrove</name>
    <dbReference type="NCBI Taxonomy" id="61149"/>
    <lineage>
        <taxon>Eukaryota</taxon>
        <taxon>Viridiplantae</taxon>
        <taxon>Streptophyta</taxon>
        <taxon>Embryophyta</taxon>
        <taxon>Tracheophyta</taxon>
        <taxon>Spermatophyta</taxon>
        <taxon>Magnoliopsida</taxon>
        <taxon>eudicotyledons</taxon>
        <taxon>Gunneridae</taxon>
        <taxon>Pentapetalae</taxon>
        <taxon>rosids</taxon>
        <taxon>fabids</taxon>
        <taxon>Malpighiales</taxon>
        <taxon>Rhizophoraceae</taxon>
        <taxon>Rhizophora</taxon>
    </lineage>
</organism>
<dbReference type="EMBL" id="GGEC01072767">
    <property type="protein sequence ID" value="MBX53251.1"/>
    <property type="molecule type" value="Transcribed_RNA"/>
</dbReference>
<protein>
    <submittedName>
        <fullName evidence="1">Uncharacterized protein</fullName>
    </submittedName>
</protein>
<proteinExistence type="predicted"/>
<dbReference type="AlphaFoldDB" id="A0A2P2PEZ3"/>
<sequence>MSVSCTGTPLLYYSFKV</sequence>
<accession>A0A2P2PEZ3</accession>
<name>A0A2P2PEZ3_RHIMU</name>
<evidence type="ECO:0000313" key="1">
    <source>
        <dbReference type="EMBL" id="MBX53251.1"/>
    </source>
</evidence>
<reference evidence="1" key="1">
    <citation type="submission" date="2018-02" db="EMBL/GenBank/DDBJ databases">
        <title>Rhizophora mucronata_Transcriptome.</title>
        <authorList>
            <person name="Meera S.P."/>
            <person name="Sreeshan A."/>
            <person name="Augustine A."/>
        </authorList>
    </citation>
    <scope>NUCLEOTIDE SEQUENCE</scope>
    <source>
        <tissue evidence="1">Leaf</tissue>
    </source>
</reference>